<reference evidence="3" key="1">
    <citation type="submission" date="2016-11" db="EMBL/GenBank/DDBJ databases">
        <authorList>
            <person name="Varghese N."/>
            <person name="Submissions S."/>
        </authorList>
    </citation>
    <scope>NUCLEOTIDE SEQUENCE [LARGE SCALE GENOMIC DNA]</scope>
    <source>
        <strain evidence="3">DSM 12906</strain>
    </source>
</reference>
<keyword evidence="1" id="KW-0472">Membrane</keyword>
<sequence length="287" mass="29887">MTGWLVTLLTAALTLVWLGWPVWSSGTVADRATASAEAPWLLGAQVCLLILLGYTLWLKAGRTLSPYAPVPLLVACAVTSSAFLHPGASGVEFAFVFPLVAGALLGGPTGFLTGSAAALISAAAGGTIAPQLVGQVLVWGLWGLAGAAVRPLSTRTAWLLGALLCLPLGVLSGLLLNLTGWAGETGADVGAFVSGAPPLDALTRLLQYSWATSFGYDLTRGISSAVVFSIVGGPMLWWLRQGFDTRHLPGEVAVTPARRISPRTMQRRTDSASITDLWIPKQGDPDD</sequence>
<organism evidence="2 3">
    <name type="scientific">Tessaracoccus bendigoensis DSM 12906</name>
    <dbReference type="NCBI Taxonomy" id="1123357"/>
    <lineage>
        <taxon>Bacteria</taxon>
        <taxon>Bacillati</taxon>
        <taxon>Actinomycetota</taxon>
        <taxon>Actinomycetes</taxon>
        <taxon>Propionibacteriales</taxon>
        <taxon>Propionibacteriaceae</taxon>
        <taxon>Tessaracoccus</taxon>
    </lineage>
</organism>
<dbReference type="Proteomes" id="UP000184512">
    <property type="component" value="Unassembled WGS sequence"/>
</dbReference>
<dbReference type="OrthoDB" id="3711266at2"/>
<feature type="transmembrane region" description="Helical" evidence="1">
    <location>
        <begin position="70"/>
        <end position="97"/>
    </location>
</feature>
<dbReference type="AlphaFoldDB" id="A0A1M6FG86"/>
<evidence type="ECO:0000313" key="3">
    <source>
        <dbReference type="Proteomes" id="UP000184512"/>
    </source>
</evidence>
<proteinExistence type="predicted"/>
<accession>A0A1M6FG86</accession>
<evidence type="ECO:0000256" key="1">
    <source>
        <dbReference type="SAM" id="Phobius"/>
    </source>
</evidence>
<dbReference type="RefSeq" id="WP_139280136.1">
    <property type="nucleotide sequence ID" value="NZ_FQZG01000021.1"/>
</dbReference>
<dbReference type="STRING" id="1123357.SAMN02745244_01438"/>
<dbReference type="EMBL" id="FQZG01000021">
    <property type="protein sequence ID" value="SHI96612.1"/>
    <property type="molecule type" value="Genomic_DNA"/>
</dbReference>
<keyword evidence="1" id="KW-1133">Transmembrane helix</keyword>
<feature type="transmembrane region" description="Helical" evidence="1">
    <location>
        <begin position="117"/>
        <end position="145"/>
    </location>
</feature>
<name>A0A1M6FG86_9ACTN</name>
<evidence type="ECO:0000313" key="2">
    <source>
        <dbReference type="EMBL" id="SHI96612.1"/>
    </source>
</evidence>
<gene>
    <name evidence="2" type="ORF">SAMN02745244_01438</name>
</gene>
<keyword evidence="1" id="KW-0812">Transmembrane</keyword>
<keyword evidence="3" id="KW-1185">Reference proteome</keyword>
<feature type="transmembrane region" description="Helical" evidence="1">
    <location>
        <begin position="40"/>
        <end position="58"/>
    </location>
</feature>
<protein>
    <submittedName>
        <fullName evidence="2">Energy-coupling factor transport system substrate-specific component</fullName>
    </submittedName>
</protein>
<feature type="transmembrane region" description="Helical" evidence="1">
    <location>
        <begin position="157"/>
        <end position="176"/>
    </location>
</feature>
<feature type="transmembrane region" description="Helical" evidence="1">
    <location>
        <begin position="218"/>
        <end position="239"/>
    </location>
</feature>